<accession>A0A443INL0</accession>
<dbReference type="Gene3D" id="3.40.630.40">
    <property type="entry name" value="Zn-dependent exopeptidases"/>
    <property type="match status" value="1"/>
</dbReference>
<gene>
    <name evidence="2" type="ORF">D2T33_17310</name>
</gene>
<dbReference type="PIRSF" id="PIRSF029730">
    <property type="entry name" value="UCP029730"/>
    <property type="match status" value="1"/>
</dbReference>
<reference evidence="2 3" key="1">
    <citation type="submission" date="2019-01" db="EMBL/GenBank/DDBJ databases">
        <title>Sinorhodobacter populi sp. nov. isolated from the symptomatic bark tissue of Populus euramericana canker.</title>
        <authorList>
            <person name="Xu G."/>
        </authorList>
    </citation>
    <scope>NUCLEOTIDE SEQUENCE [LARGE SCALE GENOMIC DNA]</scope>
    <source>
        <strain evidence="2 3">2D-5</strain>
    </source>
</reference>
<dbReference type="EMBL" id="SAUW01000023">
    <property type="protein sequence ID" value="RWR07231.1"/>
    <property type="molecule type" value="Genomic_DNA"/>
</dbReference>
<organism evidence="2 3">
    <name type="scientific">Paenirhodobacter populi</name>
    <dbReference type="NCBI Taxonomy" id="2306993"/>
    <lineage>
        <taxon>Bacteria</taxon>
        <taxon>Pseudomonadati</taxon>
        <taxon>Pseudomonadota</taxon>
        <taxon>Alphaproteobacteria</taxon>
        <taxon>Rhodobacterales</taxon>
        <taxon>Rhodobacter group</taxon>
        <taxon>Paenirhodobacter</taxon>
    </lineage>
</organism>
<protein>
    <submittedName>
        <fullName evidence="2">N-formylglutamate amidohydrolase</fullName>
    </submittedName>
</protein>
<feature type="region of interest" description="Disordered" evidence="1">
    <location>
        <begin position="1"/>
        <end position="21"/>
    </location>
</feature>
<dbReference type="SUPFAM" id="SSF53187">
    <property type="entry name" value="Zn-dependent exopeptidases"/>
    <property type="match status" value="1"/>
</dbReference>
<sequence length="252" mass="27392">MTDPSPLLGPDDQSPVEVTNPNGASPIVLLCEHAGRAFPRALGPLGLSDEASHRHIAWDIGAEGVSRALAGLLDATLVTQRYSRLVVDCNRPFEAVDLIPEVADLEPIPGNAGLTSAERRARFDAIHRPYHDRVAQVLDARGPGARMVTIHSFTPMLRRTGVARPWHLGLLYIHDDRLARRLKPALEAQNPGMIVAYNEPYQADEISDYALPVHGEGRGLEHVMIEIRNDLIATPAGQAEWAGKIAAALRAT</sequence>
<dbReference type="GO" id="GO:0016787">
    <property type="term" value="F:hydrolase activity"/>
    <property type="evidence" value="ECO:0007669"/>
    <property type="project" value="UniProtKB-KW"/>
</dbReference>
<dbReference type="Pfam" id="PF05013">
    <property type="entry name" value="FGase"/>
    <property type="match status" value="1"/>
</dbReference>
<proteinExistence type="predicted"/>
<evidence type="ECO:0000313" key="2">
    <source>
        <dbReference type="EMBL" id="RWR07231.1"/>
    </source>
</evidence>
<dbReference type="InterPro" id="IPR011227">
    <property type="entry name" value="UCP029730"/>
</dbReference>
<dbReference type="AlphaFoldDB" id="A0A443INL0"/>
<keyword evidence="2" id="KW-0378">Hydrolase</keyword>
<evidence type="ECO:0000256" key="1">
    <source>
        <dbReference type="SAM" id="MobiDB-lite"/>
    </source>
</evidence>
<reference evidence="2 3" key="2">
    <citation type="submission" date="2019-01" db="EMBL/GenBank/DDBJ databases">
        <authorList>
            <person name="Li Y."/>
        </authorList>
    </citation>
    <scope>NUCLEOTIDE SEQUENCE [LARGE SCALE GENOMIC DNA]</scope>
    <source>
        <strain evidence="2 3">2D-5</strain>
    </source>
</reference>
<keyword evidence="3" id="KW-1185">Reference proteome</keyword>
<name>A0A443INL0_9RHOB</name>
<dbReference type="InterPro" id="IPR007709">
    <property type="entry name" value="N-FG_amidohydro"/>
</dbReference>
<evidence type="ECO:0000313" key="3">
    <source>
        <dbReference type="Proteomes" id="UP000285710"/>
    </source>
</evidence>
<dbReference type="Proteomes" id="UP000285710">
    <property type="component" value="Unassembled WGS sequence"/>
</dbReference>
<dbReference type="RefSeq" id="WP_128270622.1">
    <property type="nucleotide sequence ID" value="NZ_SAUW01000023.1"/>
</dbReference>
<comment type="caution">
    <text evidence="2">The sequence shown here is derived from an EMBL/GenBank/DDBJ whole genome shotgun (WGS) entry which is preliminary data.</text>
</comment>